<feature type="domain" description="HTH luxR-type" evidence="3">
    <location>
        <begin position="869"/>
        <end position="934"/>
    </location>
</feature>
<dbReference type="InterPro" id="IPR027417">
    <property type="entry name" value="P-loop_NTPase"/>
</dbReference>
<dbReference type="AlphaFoldDB" id="A0A1H0R8B7"/>
<dbReference type="InterPro" id="IPR016032">
    <property type="entry name" value="Sig_transdc_resp-reg_C-effctor"/>
</dbReference>
<dbReference type="PRINTS" id="PR00038">
    <property type="entry name" value="HTHLUXR"/>
</dbReference>
<dbReference type="SUPFAM" id="SSF52540">
    <property type="entry name" value="P-loop containing nucleoside triphosphate hydrolases"/>
    <property type="match status" value="1"/>
</dbReference>
<dbReference type="SUPFAM" id="SSF48452">
    <property type="entry name" value="TPR-like"/>
    <property type="match status" value="1"/>
</dbReference>
<dbReference type="GO" id="GO:0003677">
    <property type="term" value="F:DNA binding"/>
    <property type="evidence" value="ECO:0007669"/>
    <property type="project" value="InterPro"/>
</dbReference>
<gene>
    <name evidence="4" type="ORF">SAMN05192558_107331</name>
</gene>
<dbReference type="SUPFAM" id="SSF46894">
    <property type="entry name" value="C-terminal effector domain of the bipartite response regulators"/>
    <property type="match status" value="1"/>
</dbReference>
<keyword evidence="5" id="KW-1185">Reference proteome</keyword>
<protein>
    <submittedName>
        <fullName evidence="4">Regulatory protein, luxR family</fullName>
    </submittedName>
</protein>
<dbReference type="EMBL" id="FNJB01000007">
    <property type="protein sequence ID" value="SDP25306.1"/>
    <property type="molecule type" value="Genomic_DNA"/>
</dbReference>
<dbReference type="PANTHER" id="PTHR16305:SF28">
    <property type="entry name" value="GUANYLATE CYCLASE DOMAIN-CONTAINING PROTEIN"/>
    <property type="match status" value="1"/>
</dbReference>
<dbReference type="STRING" id="504798.SAMN05421871_104330"/>
<dbReference type="Pfam" id="PF00196">
    <property type="entry name" value="GerE"/>
    <property type="match status" value="1"/>
</dbReference>
<dbReference type="SMART" id="SM00421">
    <property type="entry name" value="HTH_LUXR"/>
    <property type="match status" value="1"/>
</dbReference>
<evidence type="ECO:0000259" key="3">
    <source>
        <dbReference type="PROSITE" id="PS50043"/>
    </source>
</evidence>
<dbReference type="PANTHER" id="PTHR16305">
    <property type="entry name" value="TESTICULAR SOLUBLE ADENYLYL CYCLASE"/>
    <property type="match status" value="1"/>
</dbReference>
<keyword evidence="2" id="KW-0067">ATP-binding</keyword>
<proteinExistence type="predicted"/>
<evidence type="ECO:0000256" key="2">
    <source>
        <dbReference type="ARBA" id="ARBA00022840"/>
    </source>
</evidence>
<dbReference type="InterPro" id="IPR036388">
    <property type="entry name" value="WH-like_DNA-bd_sf"/>
</dbReference>
<dbReference type="InterPro" id="IPR041664">
    <property type="entry name" value="AAA_16"/>
</dbReference>
<reference evidence="5" key="1">
    <citation type="submission" date="2016-10" db="EMBL/GenBank/DDBJ databases">
        <authorList>
            <person name="Varghese N."/>
            <person name="Submissions S."/>
        </authorList>
    </citation>
    <scope>NUCLEOTIDE SEQUENCE [LARGE SCALE GENOMIC DNA]</scope>
    <source>
        <strain evidence="5">IBRC-M 10655</strain>
    </source>
</reference>
<dbReference type="InterPro" id="IPR011990">
    <property type="entry name" value="TPR-like_helical_dom_sf"/>
</dbReference>
<dbReference type="GO" id="GO:0005524">
    <property type="term" value="F:ATP binding"/>
    <property type="evidence" value="ECO:0007669"/>
    <property type="project" value="UniProtKB-KW"/>
</dbReference>
<sequence>MFLVGESGIGKSRLAAAAADLGFAADMRLLRGRGSAIGPMVPYRSLTEALLSLLRTGDPIDVAALGPYRPILARLIPDWGDPPAEAESASLVILAEAVLRLTGLAGHERGCLMILDDLQDADAETLAVVEYLIDNLDRQPTMLLGTIRADQCPALDLARSAGQRGTGVLIELDRLDRADMRRLVGSNLGVRAEEVPEPAVDLLWAGSAGNPFRIEELLGGVIDGGLLVQGGDGWQVTDELHTTLPATFVRSMATRVDLLGPRTRDVLSVAAVLGRRFPPAVVQAVTGLDYRDLLSHLHGDLATQLVAPDGHTPDWYVFRHQLIVEALLTLLSPGERARLAHEVADGVERVYPGLPGEWCQLCAALRVDAGDPVRAGLLFAESGARALAQGAAQSAVTLLDKAWDLLAHDPAARAAALETQLYALAEAGLIDRALAVVGILDQVGAGLSAQRRARLHTRIAWVAVHAGRVADGLNQVAAARALIGPDAAAEDTAPIDVVAAHLEMDVPGPGQMRKAEEMARRAAVVAEAVPLPAVACQALQLLGALTRPRDPEEATALLERSRSLAVQHNLPIWETHALVRLGHDGALRDGSIDRLEQAREQASRFGAVTARYQAEVNIALQLILRGDFDAAGTLIEQVVAATTRLKLLETTQYMLLYRAVLAGHRGRRRDLDTALAEFHHRGGDQAQHASRVHGLARAFCALLEENPDLARTELASSLAAEESNPNMFQLTGRYGLDLLLGALSGEVDWTRYDRVVAAPASRLRWDRQFAVFARAVLEGQAGHAEATATVAEALAIGEPYAMARHLGLRLVGEAALAGGWGEPVEWLRAAEEYFHTAEVPAVAGACRSLMRRSGAKIAQRRGGIDEIPVALRSSGVTVREYEVLRLLVKRLGNREIADQLHLSQRTVEKHVSSLITKTGLPNRIALSKFAEGAFAADTPGAASR</sequence>
<keyword evidence="1" id="KW-0547">Nucleotide-binding</keyword>
<dbReference type="GO" id="GO:0006355">
    <property type="term" value="P:regulation of DNA-templated transcription"/>
    <property type="evidence" value="ECO:0007669"/>
    <property type="project" value="InterPro"/>
</dbReference>
<accession>A0A1H0R8B7</accession>
<evidence type="ECO:0000313" key="4">
    <source>
        <dbReference type="EMBL" id="SDP25306.1"/>
    </source>
</evidence>
<dbReference type="Proteomes" id="UP000199651">
    <property type="component" value="Unassembled WGS sequence"/>
</dbReference>
<evidence type="ECO:0000313" key="5">
    <source>
        <dbReference type="Proteomes" id="UP000199651"/>
    </source>
</evidence>
<dbReference type="CDD" id="cd06170">
    <property type="entry name" value="LuxR_C_like"/>
    <property type="match status" value="1"/>
</dbReference>
<dbReference type="Gene3D" id="1.10.10.10">
    <property type="entry name" value="Winged helix-like DNA-binding domain superfamily/Winged helix DNA-binding domain"/>
    <property type="match status" value="1"/>
</dbReference>
<dbReference type="GO" id="GO:0004016">
    <property type="term" value="F:adenylate cyclase activity"/>
    <property type="evidence" value="ECO:0007669"/>
    <property type="project" value="TreeGrafter"/>
</dbReference>
<name>A0A1H0R8B7_9PSEU</name>
<evidence type="ECO:0000256" key="1">
    <source>
        <dbReference type="ARBA" id="ARBA00022741"/>
    </source>
</evidence>
<dbReference type="PROSITE" id="PS50043">
    <property type="entry name" value="HTH_LUXR_2"/>
    <property type="match status" value="1"/>
</dbReference>
<dbReference type="Pfam" id="PF13191">
    <property type="entry name" value="AAA_16"/>
    <property type="match status" value="1"/>
</dbReference>
<dbReference type="InterPro" id="IPR000792">
    <property type="entry name" value="Tscrpt_reg_LuxR_C"/>
</dbReference>
<organism evidence="4 5">
    <name type="scientific">Actinokineospora alba</name>
    <dbReference type="NCBI Taxonomy" id="504798"/>
    <lineage>
        <taxon>Bacteria</taxon>
        <taxon>Bacillati</taxon>
        <taxon>Actinomycetota</taxon>
        <taxon>Actinomycetes</taxon>
        <taxon>Pseudonocardiales</taxon>
        <taxon>Pseudonocardiaceae</taxon>
        <taxon>Actinokineospora</taxon>
    </lineage>
</organism>
<dbReference type="GO" id="GO:0005737">
    <property type="term" value="C:cytoplasm"/>
    <property type="evidence" value="ECO:0007669"/>
    <property type="project" value="TreeGrafter"/>
</dbReference>